<accession>A0A265NAP4</accession>
<dbReference type="RefSeq" id="WP_094886105.1">
    <property type="nucleotide sequence ID" value="NZ_NPMS01000005.1"/>
</dbReference>
<dbReference type="PANTHER" id="PTHR12526:SF630">
    <property type="entry name" value="GLYCOSYLTRANSFERASE"/>
    <property type="match status" value="1"/>
</dbReference>
<protein>
    <recommendedName>
        <fullName evidence="5">Glycosyl transferase family 1 domain-containing protein</fullName>
    </recommendedName>
</protein>
<dbReference type="InterPro" id="IPR001296">
    <property type="entry name" value="Glyco_trans_1"/>
</dbReference>
<dbReference type="Pfam" id="PF09318">
    <property type="entry name" value="Glyco_trans_A_1"/>
    <property type="match status" value="1"/>
</dbReference>
<proteinExistence type="predicted"/>
<reference evidence="3 4" key="1">
    <citation type="submission" date="2017-08" db="EMBL/GenBank/DDBJ databases">
        <title>Virgibacillus indicus sp. nov. and Virgibacillus profoundi sp. nov, two moderately halophilic bacteria isolated from marine sediment by using the Microfluidic Streak Plate.</title>
        <authorList>
            <person name="Xu B."/>
            <person name="Hu B."/>
            <person name="Wang J."/>
            <person name="Zhu Y."/>
            <person name="Huang L."/>
            <person name="Du W."/>
            <person name="Huang Y."/>
        </authorList>
    </citation>
    <scope>NUCLEOTIDE SEQUENCE [LARGE SCALE GENOMIC DNA]</scope>
    <source>
        <strain evidence="3 4">IO3-P2-C2</strain>
    </source>
</reference>
<dbReference type="AlphaFoldDB" id="A0A265NAP4"/>
<dbReference type="PANTHER" id="PTHR12526">
    <property type="entry name" value="GLYCOSYLTRANSFERASE"/>
    <property type="match status" value="1"/>
</dbReference>
<dbReference type="GO" id="GO:0016757">
    <property type="term" value="F:glycosyltransferase activity"/>
    <property type="evidence" value="ECO:0007669"/>
    <property type="project" value="InterPro"/>
</dbReference>
<keyword evidence="4" id="KW-1185">Reference proteome</keyword>
<evidence type="ECO:0008006" key="5">
    <source>
        <dbReference type="Google" id="ProtNLM"/>
    </source>
</evidence>
<dbReference type="InterPro" id="IPR015397">
    <property type="entry name" value="Glyco_trans_A_1"/>
</dbReference>
<dbReference type="OrthoDB" id="570545at2"/>
<evidence type="ECO:0000259" key="2">
    <source>
        <dbReference type="Pfam" id="PF09318"/>
    </source>
</evidence>
<evidence type="ECO:0000313" key="4">
    <source>
        <dbReference type="Proteomes" id="UP000216498"/>
    </source>
</evidence>
<dbReference type="EMBL" id="NPMS01000005">
    <property type="protein sequence ID" value="OZU88366.1"/>
    <property type="molecule type" value="Genomic_DNA"/>
</dbReference>
<dbReference type="Proteomes" id="UP000216498">
    <property type="component" value="Unassembled WGS sequence"/>
</dbReference>
<dbReference type="SUPFAM" id="SSF53756">
    <property type="entry name" value="UDP-Glycosyltransferase/glycogen phosphorylase"/>
    <property type="match status" value="1"/>
</dbReference>
<comment type="caution">
    <text evidence="3">The sequence shown here is derived from an EMBL/GenBank/DDBJ whole genome shotgun (WGS) entry which is preliminary data.</text>
</comment>
<evidence type="ECO:0000259" key="1">
    <source>
        <dbReference type="Pfam" id="PF00534"/>
    </source>
</evidence>
<evidence type="ECO:0000313" key="3">
    <source>
        <dbReference type="EMBL" id="OZU88366.1"/>
    </source>
</evidence>
<feature type="domain" description="Glycosyl transferase 1" evidence="2">
    <location>
        <begin position="15"/>
        <end position="184"/>
    </location>
</feature>
<organism evidence="3 4">
    <name type="scientific">Virgibacillus indicus</name>
    <dbReference type="NCBI Taxonomy" id="2024554"/>
    <lineage>
        <taxon>Bacteria</taxon>
        <taxon>Bacillati</taxon>
        <taxon>Bacillota</taxon>
        <taxon>Bacilli</taxon>
        <taxon>Bacillales</taxon>
        <taxon>Bacillaceae</taxon>
        <taxon>Virgibacillus</taxon>
    </lineage>
</organism>
<sequence>MKQNTPIILINSVRAVSGGLTKAAIKRANILAERFKKVYIFTLLYRQNIEQEINELYDTGLLNKKVEVLNVFEDLKPNKKGYKKTKIALKEKGFVMFRDEKQKLPSYRLYKDGYYLKYKRFDNAGKLLFVDHMNQSRHRTQRDEYNHSGYMTRRRHMDLELNKPRLDRYFDNKGDCYLTIWVNPETNKSSRAALFGESPKEFDSLEDLKLEWLEKKLNSIDRPVLMVEKRPMDNFVAKLQNEEVKIIPVIHNNHFNKPFNEEGEIRKEYRFLFSNLDKFDKVVLLTEEQKKDIQQEFGSSEKLTVIPHPAEKPAKSLQNVGATYNPHLAVSLARYVVQKRLDEAIKAFQHVVKEIPKAEFHIYGFGREKDNLTGLIEELELQNNVKLKGFTKDAVSIYQSAACSVLTSDYEGFGMSVTESLAAGTPVVAYAAKYGPKDIIQSGVDGYLVEKGNKKELAERIKQLMTDDKLRDKMSENAREVDKRFSVEKHKKDWCNLIQNI</sequence>
<name>A0A265NAP4_9BACI</name>
<gene>
    <name evidence="3" type="ORF">CIL03_12000</name>
</gene>
<dbReference type="Gene3D" id="3.40.50.2000">
    <property type="entry name" value="Glycogen Phosphorylase B"/>
    <property type="match status" value="3"/>
</dbReference>
<dbReference type="Pfam" id="PF00534">
    <property type="entry name" value="Glycos_transf_1"/>
    <property type="match status" value="1"/>
</dbReference>
<feature type="domain" description="Glycosyl transferase family 1" evidence="1">
    <location>
        <begin position="325"/>
        <end position="480"/>
    </location>
</feature>